<feature type="transmembrane region" description="Helical" evidence="5">
    <location>
        <begin position="200"/>
        <end position="225"/>
    </location>
</feature>
<comment type="caution">
    <text evidence="6">The sequence shown here is derived from an EMBL/GenBank/DDBJ whole genome shotgun (WGS) entry which is preliminary data.</text>
</comment>
<comment type="subcellular location">
    <subcellularLocation>
        <location evidence="1">Membrane</location>
        <topology evidence="1">Multi-pass membrane protein</topology>
    </subcellularLocation>
</comment>
<evidence type="ECO:0000256" key="3">
    <source>
        <dbReference type="ARBA" id="ARBA00022989"/>
    </source>
</evidence>
<keyword evidence="3 5" id="KW-1133">Transmembrane helix</keyword>
<dbReference type="EMBL" id="JBBPDW010000061">
    <property type="protein sequence ID" value="KAK7530503.1"/>
    <property type="molecule type" value="Genomic_DNA"/>
</dbReference>
<name>A0ABR1L5J6_9PEZI</name>
<evidence type="ECO:0000313" key="6">
    <source>
        <dbReference type="EMBL" id="KAK7530503.1"/>
    </source>
</evidence>
<protein>
    <submittedName>
        <fullName evidence="6">PQ loop repeat-domain-containing protein</fullName>
    </submittedName>
</protein>
<dbReference type="InterPro" id="IPR051415">
    <property type="entry name" value="LAAT-1"/>
</dbReference>
<feature type="transmembrane region" description="Helical" evidence="5">
    <location>
        <begin position="99"/>
        <end position="122"/>
    </location>
</feature>
<dbReference type="Gene3D" id="1.20.1280.290">
    <property type="match status" value="1"/>
</dbReference>
<dbReference type="PANTHER" id="PTHR16201">
    <property type="entry name" value="SEVEN TRANSMEMBRANE PROTEIN 1-RELATED"/>
    <property type="match status" value="1"/>
</dbReference>
<feature type="transmembrane region" description="Helical" evidence="5">
    <location>
        <begin position="6"/>
        <end position="28"/>
    </location>
</feature>
<evidence type="ECO:0000256" key="4">
    <source>
        <dbReference type="ARBA" id="ARBA00023136"/>
    </source>
</evidence>
<organism evidence="6 7">
    <name type="scientific">Phyllosticta citricarpa</name>
    <dbReference type="NCBI Taxonomy" id="55181"/>
    <lineage>
        <taxon>Eukaryota</taxon>
        <taxon>Fungi</taxon>
        <taxon>Dikarya</taxon>
        <taxon>Ascomycota</taxon>
        <taxon>Pezizomycotina</taxon>
        <taxon>Dothideomycetes</taxon>
        <taxon>Dothideomycetes incertae sedis</taxon>
        <taxon>Botryosphaeriales</taxon>
        <taxon>Phyllostictaceae</taxon>
        <taxon>Phyllosticta</taxon>
    </lineage>
</organism>
<dbReference type="SMART" id="SM00679">
    <property type="entry name" value="CTNS"/>
    <property type="match status" value="2"/>
</dbReference>
<keyword evidence="2 5" id="KW-0812">Transmembrane</keyword>
<dbReference type="PANTHER" id="PTHR16201:SF37">
    <property type="entry name" value="PQ-LOOP REPEAT-CONTAINING PROTEIN"/>
    <property type="match status" value="1"/>
</dbReference>
<feature type="transmembrane region" description="Helical" evidence="5">
    <location>
        <begin position="142"/>
        <end position="162"/>
    </location>
</feature>
<sequence>MDVPAAANVLGTIGAVCWSIQLIPQIVINYRRHHAIGLQPGMMVLWAWAGVPLGAYNIVRNFNVALQVQPQILTALSLLTWGQCVYYQKKKTVYQTLLLSLPLALIMGGTQAAIILLLRHYISPSTLAHTNPTHATTQTWPLPTLAALSALLLALGVGRHYVDIYQHRSVRGISFLFVGIDAAGDVFSALSIVFQSELDVVGIVAYALEFVLWMGVCACGVAFNLRPWLGRKRREDEVGEGGDNVGGGEGHSSAVASGIDFNVPDSEFAVGTIALHDLPSSTSVFRTPSGETSISASRSRVAAGCRNSANAQYVGER</sequence>
<keyword evidence="4 5" id="KW-0472">Membrane</keyword>
<accession>A0ABR1L5J6</accession>
<dbReference type="Proteomes" id="UP001365128">
    <property type="component" value="Unassembled WGS sequence"/>
</dbReference>
<gene>
    <name evidence="6" type="ORF">IWX46DRAFT_402010</name>
</gene>
<evidence type="ECO:0000313" key="7">
    <source>
        <dbReference type="Proteomes" id="UP001365128"/>
    </source>
</evidence>
<feature type="transmembrane region" description="Helical" evidence="5">
    <location>
        <begin position="174"/>
        <end position="194"/>
    </location>
</feature>
<dbReference type="Pfam" id="PF04193">
    <property type="entry name" value="PQ-loop"/>
    <property type="match status" value="2"/>
</dbReference>
<feature type="transmembrane region" description="Helical" evidence="5">
    <location>
        <begin position="40"/>
        <end position="59"/>
    </location>
</feature>
<evidence type="ECO:0000256" key="2">
    <source>
        <dbReference type="ARBA" id="ARBA00022692"/>
    </source>
</evidence>
<evidence type="ECO:0000256" key="1">
    <source>
        <dbReference type="ARBA" id="ARBA00004141"/>
    </source>
</evidence>
<keyword evidence="7" id="KW-1185">Reference proteome</keyword>
<dbReference type="InterPro" id="IPR006603">
    <property type="entry name" value="PQ-loop_rpt"/>
</dbReference>
<reference evidence="6 7" key="1">
    <citation type="submission" date="2024-04" db="EMBL/GenBank/DDBJ databases">
        <title>Phyllosticta paracitricarpa is synonymous to the EU quarantine fungus P. citricarpa based on phylogenomic analyses.</title>
        <authorList>
            <consortium name="Lawrence Berkeley National Laboratory"/>
            <person name="Van Ingen-Buijs V.A."/>
            <person name="Van Westerhoven A.C."/>
            <person name="Haridas S."/>
            <person name="Skiadas P."/>
            <person name="Martin F."/>
            <person name="Groenewald J.Z."/>
            <person name="Crous P.W."/>
            <person name="Seidl M.F."/>
        </authorList>
    </citation>
    <scope>NUCLEOTIDE SEQUENCE [LARGE SCALE GENOMIC DNA]</scope>
    <source>
        <strain evidence="6 7">CBS 122670</strain>
    </source>
</reference>
<evidence type="ECO:0000256" key="5">
    <source>
        <dbReference type="SAM" id="Phobius"/>
    </source>
</evidence>
<proteinExistence type="predicted"/>